<dbReference type="KEGG" id="ifn:GM661_15830"/>
<keyword evidence="2 6" id="KW-0698">rRNA processing</keyword>
<comment type="subcellular location">
    <subcellularLocation>
        <location evidence="6">Cytoplasm</location>
    </subcellularLocation>
</comment>
<name>A0A8A7KDI0_9FIRM</name>
<gene>
    <name evidence="6" type="primary">mrnC</name>
    <name evidence="8" type="ORF">GM661_15830</name>
</gene>
<evidence type="ECO:0000256" key="1">
    <source>
        <dbReference type="ARBA" id="ARBA00022517"/>
    </source>
</evidence>
<comment type="cofactor">
    <cofactor evidence="6">
        <name>Mg(2+)</name>
        <dbReference type="ChEBI" id="CHEBI:18420"/>
    </cofactor>
</comment>
<evidence type="ECO:0000256" key="4">
    <source>
        <dbReference type="ARBA" id="ARBA00022759"/>
    </source>
</evidence>
<dbReference type="CDD" id="cd00593">
    <property type="entry name" value="RIBOc"/>
    <property type="match status" value="1"/>
</dbReference>
<reference evidence="8" key="1">
    <citation type="submission" date="2019-12" db="EMBL/GenBank/DDBJ databases">
        <authorList>
            <person name="zhang j."/>
            <person name="sun C.M."/>
        </authorList>
    </citation>
    <scope>NUCLEOTIDE SEQUENCE</scope>
    <source>
        <strain evidence="8">NS-1</strain>
    </source>
</reference>
<dbReference type="AlphaFoldDB" id="A0A8A7KDI0"/>
<feature type="active site" evidence="6">
    <location>
        <position position="26"/>
    </location>
</feature>
<dbReference type="PANTHER" id="PTHR34276:SF1">
    <property type="entry name" value="MINI-RIBONUCLEASE 3"/>
    <property type="match status" value="1"/>
</dbReference>
<sequence>MGEGLKIMEEQEARLLSPGLLAYIGDSIYEVMARDYLLKKGYRSLNELHQYTVKIVNASAQAKALRKLEASLSKKELSIVRRGRNYKGGNIPANSSVIDYRMSTGLEALFGYHYLSGNYERLDFIWEKIVEVLFEE</sequence>
<comment type="similarity">
    <text evidence="6">Belongs to the MrnC RNase family.</text>
</comment>
<feature type="domain" description="RNase III" evidence="7">
    <location>
        <begin position="21"/>
        <end position="117"/>
    </location>
</feature>
<dbReference type="SUPFAM" id="SSF69065">
    <property type="entry name" value="RNase III domain-like"/>
    <property type="match status" value="1"/>
</dbReference>
<dbReference type="GO" id="GO:0005737">
    <property type="term" value="C:cytoplasm"/>
    <property type="evidence" value="ECO:0007669"/>
    <property type="project" value="UniProtKB-SubCell"/>
</dbReference>
<evidence type="ECO:0000256" key="3">
    <source>
        <dbReference type="ARBA" id="ARBA00022722"/>
    </source>
</evidence>
<dbReference type="PANTHER" id="PTHR34276">
    <property type="entry name" value="MINI-RIBONUCLEASE 3"/>
    <property type="match status" value="1"/>
</dbReference>
<keyword evidence="3 6" id="KW-0540">Nuclease</keyword>
<keyword evidence="6" id="KW-0694">RNA-binding</keyword>
<protein>
    <recommendedName>
        <fullName evidence="6">Mini-ribonuclease 3</fullName>
        <shortName evidence="6">Mini-3</shortName>
        <shortName evidence="6">Mini-RNase 3</shortName>
        <ecNumber evidence="6">3.1.26.-</ecNumber>
    </recommendedName>
    <alternativeName>
        <fullName evidence="6">Mini-RNase III</fullName>
        <shortName evidence="6">Mini-III</shortName>
    </alternativeName>
</protein>
<evidence type="ECO:0000259" key="7">
    <source>
        <dbReference type="Pfam" id="PF00636"/>
    </source>
</evidence>
<keyword evidence="6" id="KW-0460">Magnesium</keyword>
<organism evidence="8 9">
    <name type="scientific">Iocasia fonsfrigidae</name>
    <dbReference type="NCBI Taxonomy" id="2682810"/>
    <lineage>
        <taxon>Bacteria</taxon>
        <taxon>Bacillati</taxon>
        <taxon>Bacillota</taxon>
        <taxon>Clostridia</taxon>
        <taxon>Halanaerobiales</taxon>
        <taxon>Halanaerobiaceae</taxon>
        <taxon>Iocasia</taxon>
    </lineage>
</organism>
<dbReference type="GO" id="GO:0019843">
    <property type="term" value="F:rRNA binding"/>
    <property type="evidence" value="ECO:0007669"/>
    <property type="project" value="UniProtKB-UniRule"/>
</dbReference>
<proteinExistence type="inferred from homology"/>
<dbReference type="HAMAP" id="MF_01468">
    <property type="entry name" value="RNase_Mini_III"/>
    <property type="match status" value="1"/>
</dbReference>
<dbReference type="GO" id="GO:0004525">
    <property type="term" value="F:ribonuclease III activity"/>
    <property type="evidence" value="ECO:0007669"/>
    <property type="project" value="InterPro"/>
</dbReference>
<evidence type="ECO:0000256" key="5">
    <source>
        <dbReference type="ARBA" id="ARBA00022801"/>
    </source>
</evidence>
<comment type="function">
    <text evidence="6">Involved in correct processing of both the 5' and 3' ends of 23S rRNA precursor. Processes 30S rRNA precursor transcript even in absence of ribonuclease 3 (Rnc); Rnc processes 30S rRNA into smaller rRNA precursors.</text>
</comment>
<keyword evidence="6" id="KW-0963">Cytoplasm</keyword>
<evidence type="ECO:0000256" key="2">
    <source>
        <dbReference type="ARBA" id="ARBA00022552"/>
    </source>
</evidence>
<keyword evidence="6" id="KW-0699">rRNA-binding</keyword>
<keyword evidence="1 6" id="KW-0690">Ribosome biogenesis</keyword>
<keyword evidence="5 6" id="KW-0378">Hydrolase</keyword>
<keyword evidence="9" id="KW-1185">Reference proteome</keyword>
<evidence type="ECO:0000256" key="6">
    <source>
        <dbReference type="HAMAP-Rule" id="MF_01468"/>
    </source>
</evidence>
<comment type="subunit">
    <text evidence="6">Homodimer.</text>
</comment>
<dbReference type="Pfam" id="PF00636">
    <property type="entry name" value="Ribonuclease_3"/>
    <property type="match status" value="1"/>
</dbReference>
<dbReference type="InterPro" id="IPR008226">
    <property type="entry name" value="Mini3_fam"/>
</dbReference>
<dbReference type="InterPro" id="IPR036389">
    <property type="entry name" value="RNase_III_sf"/>
</dbReference>
<evidence type="ECO:0000313" key="8">
    <source>
        <dbReference type="EMBL" id="QTL99320.1"/>
    </source>
</evidence>
<dbReference type="GO" id="GO:0006364">
    <property type="term" value="P:rRNA processing"/>
    <property type="evidence" value="ECO:0007669"/>
    <property type="project" value="UniProtKB-UniRule"/>
</dbReference>
<keyword evidence="4 6" id="KW-0255">Endonuclease</keyword>
<dbReference type="EC" id="3.1.26.-" evidence="6"/>
<accession>A0A8A7KDI0</accession>
<dbReference type="PIRSF" id="PIRSF005520">
    <property type="entry name" value="UCP005520"/>
    <property type="match status" value="1"/>
</dbReference>
<evidence type="ECO:0000313" key="9">
    <source>
        <dbReference type="Proteomes" id="UP000665020"/>
    </source>
</evidence>
<dbReference type="EMBL" id="CP046640">
    <property type="protein sequence ID" value="QTL99320.1"/>
    <property type="molecule type" value="Genomic_DNA"/>
</dbReference>
<dbReference type="InterPro" id="IPR000999">
    <property type="entry name" value="RNase_III_dom"/>
</dbReference>
<dbReference type="Proteomes" id="UP000665020">
    <property type="component" value="Chromosome"/>
</dbReference>
<dbReference type="Gene3D" id="1.10.1520.10">
    <property type="entry name" value="Ribonuclease III domain"/>
    <property type="match status" value="1"/>
</dbReference>